<feature type="region of interest" description="Disordered" evidence="1">
    <location>
        <begin position="878"/>
        <end position="943"/>
    </location>
</feature>
<feature type="compositionally biased region" description="Polar residues" evidence="1">
    <location>
        <begin position="544"/>
        <end position="564"/>
    </location>
</feature>
<dbReference type="InterPro" id="IPR013783">
    <property type="entry name" value="Ig-like_fold"/>
</dbReference>
<dbReference type="RefSeq" id="XP_062883638.1">
    <property type="nucleotide sequence ID" value="XM_063027683.1"/>
</dbReference>
<feature type="region of interest" description="Disordered" evidence="1">
    <location>
        <begin position="1618"/>
        <end position="1647"/>
    </location>
</feature>
<dbReference type="SUPFAM" id="SSF53927">
    <property type="entry name" value="Cytidine deaminase-like"/>
    <property type="match status" value="1"/>
</dbReference>
<dbReference type="PANTHER" id="PTHR39211">
    <property type="entry name" value="CHROMOSOME 7, WHOLE GENOME SHOTGUN SEQUENCE"/>
    <property type="match status" value="1"/>
</dbReference>
<evidence type="ECO:0000313" key="2">
    <source>
        <dbReference type="EMBL" id="KGB77856.1"/>
    </source>
</evidence>
<feature type="compositionally biased region" description="Polar residues" evidence="1">
    <location>
        <begin position="1067"/>
        <end position="1079"/>
    </location>
</feature>
<feature type="region of interest" description="Disordered" evidence="1">
    <location>
        <begin position="1499"/>
        <end position="1521"/>
    </location>
</feature>
<dbReference type="GO" id="GO:0003824">
    <property type="term" value="F:catalytic activity"/>
    <property type="evidence" value="ECO:0007669"/>
    <property type="project" value="InterPro"/>
</dbReference>
<dbReference type="GeneID" id="88179958"/>
<reference evidence="2 3" key="1">
    <citation type="journal article" date="2011" name="MBio">
        <title>Genome variation in Cryptococcus gattii, an emerging pathogen of immunocompetent hosts.</title>
        <authorList>
            <person name="D'Souza C.A."/>
            <person name="Kronstad J.W."/>
            <person name="Taylor G."/>
            <person name="Warren R."/>
            <person name="Yuen M."/>
            <person name="Hu G."/>
            <person name="Jung W.H."/>
            <person name="Sham A."/>
            <person name="Kidd S.E."/>
            <person name="Tangen K."/>
            <person name="Lee N."/>
            <person name="Zeilmaker T."/>
            <person name="Sawkins J."/>
            <person name="McVicker G."/>
            <person name="Shah S."/>
            <person name="Gnerre S."/>
            <person name="Griggs A."/>
            <person name="Zeng Q."/>
            <person name="Bartlett K."/>
            <person name="Li W."/>
            <person name="Wang X."/>
            <person name="Heitman J."/>
            <person name="Stajich J.E."/>
            <person name="Fraser J.A."/>
            <person name="Meyer W."/>
            <person name="Carter D."/>
            <person name="Schein J."/>
            <person name="Krzywinski M."/>
            <person name="Kwon-Chung K.J."/>
            <person name="Varma A."/>
            <person name="Wang J."/>
            <person name="Brunham R."/>
            <person name="Fyfe M."/>
            <person name="Ouellette B.F."/>
            <person name="Siddiqui A."/>
            <person name="Marra M."/>
            <person name="Jones S."/>
            <person name="Holt R."/>
            <person name="Birren B.W."/>
            <person name="Galagan J.E."/>
            <person name="Cuomo C.A."/>
        </authorList>
    </citation>
    <scope>NUCLEOTIDE SEQUENCE [LARGE SCALE GENOMIC DNA]</scope>
    <source>
        <strain evidence="2 3">R265</strain>
    </source>
</reference>
<dbReference type="Gene3D" id="2.60.40.10">
    <property type="entry name" value="Immunoglobulins"/>
    <property type="match status" value="2"/>
</dbReference>
<keyword evidence="3" id="KW-1185">Reference proteome</keyword>
<feature type="compositionally biased region" description="Basic and acidic residues" evidence="1">
    <location>
        <begin position="927"/>
        <end position="943"/>
    </location>
</feature>
<dbReference type="HOGENOM" id="CLU_238112_0_0_1"/>
<dbReference type="Pfam" id="PF18785">
    <property type="entry name" value="Inv-AAD"/>
    <property type="match status" value="1"/>
</dbReference>
<gene>
    <name evidence="2" type="ORF">CNBG_3694</name>
</gene>
<feature type="region of interest" description="Disordered" evidence="1">
    <location>
        <begin position="174"/>
        <end position="198"/>
    </location>
</feature>
<evidence type="ECO:0000256" key="1">
    <source>
        <dbReference type="SAM" id="MobiDB-lite"/>
    </source>
</evidence>
<feature type="region of interest" description="Disordered" evidence="1">
    <location>
        <begin position="29"/>
        <end position="55"/>
    </location>
</feature>
<dbReference type="Gene3D" id="3.40.140.10">
    <property type="entry name" value="Cytidine Deaminase, domain 2"/>
    <property type="match status" value="1"/>
</dbReference>
<dbReference type="InterPro" id="IPR016193">
    <property type="entry name" value="Cytidine_deaminase-like"/>
</dbReference>
<feature type="region of interest" description="Disordered" evidence="1">
    <location>
        <begin position="1111"/>
        <end position="1133"/>
    </location>
</feature>
<feature type="compositionally biased region" description="Basic residues" evidence="1">
    <location>
        <begin position="1045"/>
        <end position="1064"/>
    </location>
</feature>
<dbReference type="VEuPathDB" id="FungiDB:CNBG_3694"/>
<dbReference type="GO" id="GO:0006139">
    <property type="term" value="P:nucleobase-containing compound metabolic process"/>
    <property type="evidence" value="ECO:0007669"/>
    <property type="project" value="UniProtKB-ARBA"/>
</dbReference>
<dbReference type="EMBL" id="CP025759">
    <property type="protein sequence ID" value="KGB77856.1"/>
    <property type="molecule type" value="Genomic_DNA"/>
</dbReference>
<accession>A0A095DA39</accession>
<dbReference type="Proteomes" id="UP000029445">
    <property type="component" value="Chromosome 1"/>
</dbReference>
<dbReference type="KEGG" id="cdeu:CNBG_3694"/>
<dbReference type="PANTHER" id="PTHR39211:SF1">
    <property type="entry name" value="ABNORMAL SPINDLE-LIKE MICROCEPHALY-ASSOCIATED PROTEIN ASH DOMAIN-CONTAINING PROTEIN"/>
    <property type="match status" value="1"/>
</dbReference>
<dbReference type="STRING" id="294750.A0A095DA39"/>
<dbReference type="OMA" id="MRTFTIE"/>
<feature type="region of interest" description="Disordered" evidence="1">
    <location>
        <begin position="1037"/>
        <end position="1088"/>
    </location>
</feature>
<feature type="region of interest" description="Disordered" evidence="1">
    <location>
        <begin position="1743"/>
        <end position="1785"/>
    </location>
</feature>
<name>A0A095DA39_CRYD2</name>
<reference evidence="2 3" key="2">
    <citation type="journal article" date="2018" name="Proc. Natl. Acad. Sci.">
        <title>RNAi is a critical determinant of centromere evolution in closely related fungi.</title>
        <authorList>
            <person name="Yadav V."/>
            <person name="Sun S."/>
            <person name="Billmyre R.B."/>
            <person name="Thimmappa B.C."/>
            <person name="Shea T."/>
            <person name="Lintner R."/>
            <person name="Bakkeren G."/>
            <person name="Cuomo C.A."/>
            <person name="Heitman J."/>
            <person name="Sanyal K."/>
        </authorList>
    </citation>
    <scope>NUCLEOTIDE SEQUENCE [LARGE SCALE GENOMIC DNA]</scope>
    <source>
        <strain evidence="2 3">R265</strain>
    </source>
</reference>
<organism evidence="2 3">
    <name type="scientific">Cryptococcus deuterogattii (strain R265)</name>
    <name type="common">Cryptococcus gattii VGII (strain R265)</name>
    <dbReference type="NCBI Taxonomy" id="294750"/>
    <lineage>
        <taxon>Eukaryota</taxon>
        <taxon>Fungi</taxon>
        <taxon>Dikarya</taxon>
        <taxon>Basidiomycota</taxon>
        <taxon>Agaricomycotina</taxon>
        <taxon>Tremellomycetes</taxon>
        <taxon>Tremellales</taxon>
        <taxon>Cryptococcaceae</taxon>
        <taxon>Cryptococcus</taxon>
        <taxon>Cryptococcus gattii species complex</taxon>
    </lineage>
</organism>
<sequence>MPNISESIESVVEGVKGLVNMAEGYLAPASDEGEEASVPPPRPQSQPLHIPSTHRNTTSKFALPQQSQLVQTIDVPSGWIHLQAAYLDGDGGQRQVRPFGLRNLTEEEVEVEVESDLKQLLFWASDDDKSIPSSASSTSSLSTNAGLPSLQLTIPASSTVALFLAFQPTVSLPHSPLSPRSPTGTVDDGGYTPRVKPILSRTNSSELSPVGLSVSDSAESGQSLQSISSGIRGAHVAKRPEPIHRAFSVHGSVFIRAITTTSHQSIALPFFATVCRSVFTAGPIEPVSGLVTGSQQSSGDLIIDFGSENVMGKKYHRDILLVNRSEIELVWTTHVVNAPHKDSVWFELRDLDSENVFGVDHSSQPVPLPALSSRHLRLSLRSKAPLNDFEFSFLLSNSHQAGNIVTCKAIGSILPTTADESLKILSGPTLDFGEVTDKVWARQTISVRNVGDRALDVRFGKSEGVEVVFRLAGVAGEDVDEDLPIEQSVGTSSAKEKGLGLSRTSTRELAYPADHPHIHSASLEQGKDEIGSEMAEKWKEKDMSQSGGSRPLSRITSRTSSSHQGPHHQEGFESESEDVEAPFFGRSSGGTSSGGQESQLSLLGSHPRIMASSTIPAPAEQQVIPNQIEEITMRPGTEYRISVLHRPASLDPSTPPDIAGALRRSSFKIYLDAIPSSLRSSHATHTSTRRTISATVSSCTSLIRLVSGNVVDFGQVTVGASKLTTIKIENLSELSAKVEIAAMSKVLSANKNVIVIPPKEVVEEKMEFFPRRINEKYEKQIFIRNLLNRANDQLVEIKSRNVDVYNLTLHSHLYRILTPSGSNFLDFGSVVINSPTVRIVNIENLSRAPLVLDLSASQPEDIELFVKIEDSSAAKALTAGKYAEETQPSPHGGERQSGNGELKERFMEELNEKSSNAGSIRSKKGREKNSIRAKEENEDDRGKKGNIAASVAIALKKGSRGKPVQLYGNSVVFKDRSLLEPHEYLDLASGPPVAAHRFSSHSKLTQLLESIELEDKSKLSGQHPKVPKLDFAAGAKATGAVGKEGKKRRQVQAHSHHHTHHHGHPSQARTAPGTGQHTPKTPDKSKPHFGSLALINKLLPQVKASGLKSPALTAKRVEPPLENPPATPTDPSKMTPDQLLLAIEQHDAKKSSMTHTTLEEEEAFVRRTIALRKELQNLIATNRLVPARTLRVTPGASRSLIVIMTPNSSIRPHISTRAKRADSRIFIKLLEFDKSLLNAARSSPGSITGPGSRKRLGEDQNMEVSEGAELPIRDLIIRSSCVRSVLEVQQSSINFGACDKGEVKSKTIVIHNKSDCIGLFRLRTSGSIASGDLKLGLGRYGVISAFGRKQFDNFSFTPSLVGNYQETITIENVLDSWNDQPLAVKATVRKVPTFKVDPLSLDFGVVEKSSRKPETKGFVITNVSKHERTFVISLQDLAPNSFAKIHLTQDEKDAGTALSKVEEEELEALLQKLKIARRKGKTDKVTKYETRLLELGVPKPQLDAGTEGDISKDGQEEENGASVAGKVVAGIAFSVLTTLKDAKADLPKECITKLNLTLTPKQKSNILVDLIPRNPSLSAEDKQKDEDLVDVSASIMVHDRKNADETVGVSVMASRMAKPARSRTVETSNSSEQEDMDGHVTPSATSSEPTDLALIRHCLQLTLNCEVSPTAFCVGSTLFLPLSSSYYSSLKSYFDAFPQSIVGEPKGLILADGWSRQIPGNTHAEANALTNFRIKYADILSDGDGEDDGDDRGGSVGEGQREGEGLIEGQGYEQGEGSEGKEGKVKGEMLARGERGLTTSSKEVIQLPPIEMVLKDAVCCATLEPCSYRTSGGPSCALELVRAGVRAVYLGVEEPPDFVECEGVRILQDGGVRVVRVVGLEEDCLKAARRGRT</sequence>
<protein>
    <submittedName>
        <fullName evidence="2">Uncharacterized protein</fullName>
    </submittedName>
</protein>
<proteinExistence type="predicted"/>
<feature type="compositionally biased region" description="Basic and acidic residues" evidence="1">
    <location>
        <begin position="901"/>
        <end position="912"/>
    </location>
</feature>
<evidence type="ECO:0000313" key="3">
    <source>
        <dbReference type="Proteomes" id="UP000029445"/>
    </source>
</evidence>
<feature type="region of interest" description="Disordered" evidence="1">
    <location>
        <begin position="537"/>
        <end position="600"/>
    </location>
</feature>
<dbReference type="OrthoDB" id="252265at2759"/>